<dbReference type="KEGG" id="mnt:21409386"/>
<feature type="compositionally biased region" description="Basic and acidic residues" evidence="6">
    <location>
        <begin position="75"/>
        <end position="101"/>
    </location>
</feature>
<evidence type="ECO:0000256" key="6">
    <source>
        <dbReference type="SAM" id="MobiDB-lite"/>
    </source>
</evidence>
<keyword evidence="3" id="KW-0449">Lipoprotein</keyword>
<dbReference type="GO" id="GO:0046872">
    <property type="term" value="F:metal ion binding"/>
    <property type="evidence" value="ECO:0007669"/>
    <property type="project" value="UniProtKB-KW"/>
</dbReference>
<dbReference type="PANTHER" id="PTHR45811:SF13">
    <property type="entry name" value="OS04G0661100 PROTEIN"/>
    <property type="match status" value="1"/>
</dbReference>
<comment type="similarity">
    <text evidence="5">Belongs to the HIPP family.</text>
</comment>
<keyword evidence="1" id="KW-0488">Methylation</keyword>
<dbReference type="PROSITE" id="PS50846">
    <property type="entry name" value="HMA_2"/>
    <property type="match status" value="1"/>
</dbReference>
<dbReference type="eggNOG" id="KOG1603">
    <property type="taxonomic scope" value="Eukaryota"/>
</dbReference>
<dbReference type="InterPro" id="IPR006121">
    <property type="entry name" value="HMA_dom"/>
</dbReference>
<dbReference type="Proteomes" id="UP000030645">
    <property type="component" value="Unassembled WGS sequence"/>
</dbReference>
<reference evidence="9" key="1">
    <citation type="submission" date="2013-01" db="EMBL/GenBank/DDBJ databases">
        <title>Draft Genome Sequence of a Mulberry Tree, Morus notabilis C.K. Schneid.</title>
        <authorList>
            <person name="He N."/>
            <person name="Zhao S."/>
        </authorList>
    </citation>
    <scope>NUCLEOTIDE SEQUENCE</scope>
</reference>
<keyword evidence="9" id="KW-1185">Reference proteome</keyword>
<evidence type="ECO:0000313" key="8">
    <source>
        <dbReference type="EMBL" id="EXC35436.1"/>
    </source>
</evidence>
<name>W9SKQ1_9ROSA</name>
<dbReference type="InterPro" id="IPR036163">
    <property type="entry name" value="HMA_dom_sf"/>
</dbReference>
<dbReference type="AlphaFoldDB" id="W9SKQ1"/>
<evidence type="ECO:0000256" key="1">
    <source>
        <dbReference type="ARBA" id="ARBA00022481"/>
    </source>
</evidence>
<evidence type="ECO:0000259" key="7">
    <source>
        <dbReference type="PROSITE" id="PS50846"/>
    </source>
</evidence>
<keyword evidence="4" id="KW-0636">Prenylation</keyword>
<dbReference type="Pfam" id="PF00403">
    <property type="entry name" value="HMA"/>
    <property type="match status" value="1"/>
</dbReference>
<dbReference type="InterPro" id="IPR051863">
    <property type="entry name" value="HIPP"/>
</dbReference>
<dbReference type="Gene3D" id="3.30.70.100">
    <property type="match status" value="1"/>
</dbReference>
<keyword evidence="2" id="KW-0479">Metal-binding</keyword>
<sequence length="134" mass="14585">MAQRTVLKIDLSCQKCKRKFLKSVTALEGVDKIEVDAAKGTVSVTGNADPYKIIVSARKAAGTHADVVSVGPPEAQKKQGDKKAEDQKKKADGQKKKADDQALVHPRACWECQRVVLVQLDHGYNEPSPLCSIM</sequence>
<protein>
    <recommendedName>
        <fullName evidence="7">HMA domain-containing protein</fullName>
    </recommendedName>
</protein>
<feature type="domain" description="HMA" evidence="7">
    <location>
        <begin position="2"/>
        <end position="66"/>
    </location>
</feature>
<accession>W9SKQ1</accession>
<evidence type="ECO:0000256" key="2">
    <source>
        <dbReference type="ARBA" id="ARBA00022723"/>
    </source>
</evidence>
<organism evidence="8 9">
    <name type="scientific">Morus notabilis</name>
    <dbReference type="NCBI Taxonomy" id="981085"/>
    <lineage>
        <taxon>Eukaryota</taxon>
        <taxon>Viridiplantae</taxon>
        <taxon>Streptophyta</taxon>
        <taxon>Embryophyta</taxon>
        <taxon>Tracheophyta</taxon>
        <taxon>Spermatophyta</taxon>
        <taxon>Magnoliopsida</taxon>
        <taxon>eudicotyledons</taxon>
        <taxon>Gunneridae</taxon>
        <taxon>Pentapetalae</taxon>
        <taxon>rosids</taxon>
        <taxon>fabids</taxon>
        <taxon>Rosales</taxon>
        <taxon>Moraceae</taxon>
        <taxon>Moreae</taxon>
        <taxon>Morus</taxon>
    </lineage>
</organism>
<evidence type="ECO:0000313" key="9">
    <source>
        <dbReference type="Proteomes" id="UP000030645"/>
    </source>
</evidence>
<evidence type="ECO:0000256" key="4">
    <source>
        <dbReference type="ARBA" id="ARBA00023289"/>
    </source>
</evidence>
<dbReference type="STRING" id="981085.W9SKQ1"/>
<dbReference type="EMBL" id="KE346359">
    <property type="protein sequence ID" value="EXC35436.1"/>
    <property type="molecule type" value="Genomic_DNA"/>
</dbReference>
<dbReference type="PANTHER" id="PTHR45811">
    <property type="entry name" value="COPPER TRANSPORT PROTEIN FAMILY-RELATED"/>
    <property type="match status" value="1"/>
</dbReference>
<evidence type="ECO:0000256" key="3">
    <source>
        <dbReference type="ARBA" id="ARBA00023288"/>
    </source>
</evidence>
<feature type="region of interest" description="Disordered" evidence="6">
    <location>
        <begin position="64"/>
        <end position="101"/>
    </location>
</feature>
<dbReference type="CDD" id="cd00371">
    <property type="entry name" value="HMA"/>
    <property type="match status" value="1"/>
</dbReference>
<dbReference type="SUPFAM" id="SSF55008">
    <property type="entry name" value="HMA, heavy metal-associated domain"/>
    <property type="match status" value="1"/>
</dbReference>
<evidence type="ECO:0000256" key="5">
    <source>
        <dbReference type="ARBA" id="ARBA00024045"/>
    </source>
</evidence>
<gene>
    <name evidence="8" type="ORF">L484_026742</name>
</gene>
<proteinExistence type="inferred from homology"/>
<dbReference type="OrthoDB" id="689350at2759"/>